<accession>A0AAV3YHI1</accession>
<comment type="caution">
    <text evidence="1">The sequence shown here is derived from an EMBL/GenBank/DDBJ whole genome shotgun (WGS) entry which is preliminary data.</text>
</comment>
<keyword evidence="2" id="KW-1185">Reference proteome</keyword>
<dbReference type="InterPro" id="IPR012444">
    <property type="entry name" value="DUF1647"/>
</dbReference>
<dbReference type="AlphaFoldDB" id="A0AAV3YHI1"/>
<gene>
    <name evidence="1" type="ORF">PoB_000869000</name>
</gene>
<dbReference type="PANTHER" id="PTHR31389:SF4">
    <property type="entry name" value="LD39211P"/>
    <property type="match status" value="1"/>
</dbReference>
<evidence type="ECO:0000313" key="2">
    <source>
        <dbReference type="Proteomes" id="UP000735302"/>
    </source>
</evidence>
<dbReference type="EMBL" id="BLXT01000976">
    <property type="protein sequence ID" value="GFN82184.1"/>
    <property type="molecule type" value="Genomic_DNA"/>
</dbReference>
<protein>
    <submittedName>
        <fullName evidence="1">Uncharacterized protein</fullName>
    </submittedName>
</protein>
<reference evidence="1 2" key="1">
    <citation type="journal article" date="2021" name="Elife">
        <title>Chloroplast acquisition without the gene transfer in kleptoplastic sea slugs, Plakobranchus ocellatus.</title>
        <authorList>
            <person name="Maeda T."/>
            <person name="Takahashi S."/>
            <person name="Yoshida T."/>
            <person name="Shimamura S."/>
            <person name="Takaki Y."/>
            <person name="Nagai Y."/>
            <person name="Toyoda A."/>
            <person name="Suzuki Y."/>
            <person name="Arimoto A."/>
            <person name="Ishii H."/>
            <person name="Satoh N."/>
            <person name="Nishiyama T."/>
            <person name="Hasebe M."/>
            <person name="Maruyama T."/>
            <person name="Minagawa J."/>
            <person name="Obokata J."/>
            <person name="Shigenobu S."/>
        </authorList>
    </citation>
    <scope>NUCLEOTIDE SEQUENCE [LARGE SCALE GENOMIC DNA]</scope>
</reference>
<name>A0AAV3YHI1_9GAST</name>
<evidence type="ECO:0000313" key="1">
    <source>
        <dbReference type="EMBL" id="GFN82184.1"/>
    </source>
</evidence>
<organism evidence="1 2">
    <name type="scientific">Plakobranchus ocellatus</name>
    <dbReference type="NCBI Taxonomy" id="259542"/>
    <lineage>
        <taxon>Eukaryota</taxon>
        <taxon>Metazoa</taxon>
        <taxon>Spiralia</taxon>
        <taxon>Lophotrochozoa</taxon>
        <taxon>Mollusca</taxon>
        <taxon>Gastropoda</taxon>
        <taxon>Heterobranchia</taxon>
        <taxon>Euthyneura</taxon>
        <taxon>Panpulmonata</taxon>
        <taxon>Sacoglossa</taxon>
        <taxon>Placobranchoidea</taxon>
        <taxon>Plakobranchidae</taxon>
        <taxon>Plakobranchus</taxon>
    </lineage>
</organism>
<sequence>MVDFLDCRRKWCVITVFVLGVLAIAVYNKGSSWTRATEYPVVEAAPIVISVLNAPRPTPVFSSVDVDSLTQLLEQRLALPNPSQRIVYDKPCDPAGKGLTGCTSNCGNALPLDAKPLRDRVAGLVENPRLRLSAQQRGGILSMSAQIPEVDVIIVSASSSNHYSEMQAMFQRLHSVVYPVMAEQKRNFSVVLFDLGLNAEERRMTEQKCRCQVVSFPKHIFPPHVKDNHCYSWKPLIIRSVIERAKKYVVWQDSSIRWTKKFPEIFDNTERYGHQIVRYTNSSRVTANTLKPMFDYMQEDVCPFFPYPEVQASVQLHHRDPLVVSAVLEPWCKCALEKNCICPVDPPTSALPCSSKTLHRCHRYDQSALSIVLAKLYAADMYKVMAPENNFKAPNIVSIERGDNLPKYFSG</sequence>
<dbReference type="Pfam" id="PF07801">
    <property type="entry name" value="DUF1647"/>
    <property type="match status" value="1"/>
</dbReference>
<proteinExistence type="predicted"/>
<dbReference type="PANTHER" id="PTHR31389">
    <property type="entry name" value="LD39211P"/>
    <property type="match status" value="1"/>
</dbReference>
<dbReference type="Proteomes" id="UP000735302">
    <property type="component" value="Unassembled WGS sequence"/>
</dbReference>